<organism evidence="2 3">
    <name type="scientific">Penicillium arizonense</name>
    <dbReference type="NCBI Taxonomy" id="1835702"/>
    <lineage>
        <taxon>Eukaryota</taxon>
        <taxon>Fungi</taxon>
        <taxon>Dikarya</taxon>
        <taxon>Ascomycota</taxon>
        <taxon>Pezizomycotina</taxon>
        <taxon>Eurotiomycetes</taxon>
        <taxon>Eurotiomycetidae</taxon>
        <taxon>Eurotiales</taxon>
        <taxon>Aspergillaceae</taxon>
        <taxon>Penicillium</taxon>
    </lineage>
</organism>
<dbReference type="PANTHER" id="PTHR33840:SF16">
    <property type="entry name" value="DUF2235 DOMAIN-CONTAINING PROTEIN"/>
    <property type="match status" value="1"/>
</dbReference>
<accession>A0A1F5L390</accession>
<dbReference type="AlphaFoldDB" id="A0A1F5L390"/>
<dbReference type="EMBL" id="LXJU01000046">
    <property type="protein sequence ID" value="OGE47391.1"/>
    <property type="molecule type" value="Genomic_DNA"/>
</dbReference>
<reference evidence="2 3" key="1">
    <citation type="journal article" date="2016" name="Sci. Rep.">
        <title>Penicillium arizonense, a new, genome sequenced fungal species, reveals a high chemical diversity in secreted metabolites.</title>
        <authorList>
            <person name="Grijseels S."/>
            <person name="Nielsen J.C."/>
            <person name="Randelovic M."/>
            <person name="Nielsen J."/>
            <person name="Nielsen K.F."/>
            <person name="Workman M."/>
            <person name="Frisvad J.C."/>
        </authorList>
    </citation>
    <scope>NUCLEOTIDE SEQUENCE [LARGE SCALE GENOMIC DNA]</scope>
    <source>
        <strain evidence="2 3">CBS 141311</strain>
    </source>
</reference>
<dbReference type="PANTHER" id="PTHR33840">
    <property type="match status" value="1"/>
</dbReference>
<dbReference type="Pfam" id="PF09994">
    <property type="entry name" value="T6SS_Tle1-like_cat"/>
    <property type="match status" value="1"/>
</dbReference>
<name>A0A1F5L390_PENAI</name>
<evidence type="ECO:0000259" key="1">
    <source>
        <dbReference type="Pfam" id="PF09994"/>
    </source>
</evidence>
<protein>
    <recommendedName>
        <fullName evidence="1">T6SS Phospholipase effector Tle1-like catalytic domain-containing protein</fullName>
    </recommendedName>
</protein>
<dbReference type="STRING" id="1835702.A0A1F5L390"/>
<sequence>MSLCSELHELPYIVQQRRDTKLGPIRKRIIICCDGTSQSAVSGKKNVPSNVTRLCRALNSVGTDKDGNQWQQIVWYDSGIGTTSLALGKKVEGAVGQGLEGNVVEAYNFCVLNYNPGDKIMCFGFSRGAFTARAIAGLISDIGICSKHDLNRFPELWEVYKRNEPGKRFFCSDLWFEWMEGKADEKQGARGEDFVFEKRAQGDWAQEGSREVEVVGVYDTVGAIGMPEVMGVKLPSWLLWWSDKGGWENVGLSSNVKHAFQALALDEHRNAFSPTLWYLPKFGNVTSKQIEAQKKEVMKKAQEWDDLLQKAMRLKDSGKASDEDVNGAARHLNETARALNEESRKLMKLEDDHKHQHHPRTLRQVWFPGYHIHIGGGSSDTLNGEGDMEEMSSISFAWMLDQIKPYLSLNEKYLAKERADMEYHISTLVENSFYNESWGQWALRKAATLRNHFTVAVKTADKQRSYGWGTGELKDSFTPFYYLNGSKKRTPGSYDPLDKDGQPLGDTFEFVHPVVGFREKQLPDYTPIGHGAKFDRRKTVNENGHPCVVYYLGDARKSLPEWPLGGLDSYERLVITSKASYDYVDELDLYLKAGIKTPRRSV</sequence>
<proteinExistence type="predicted"/>
<keyword evidence="3" id="KW-1185">Reference proteome</keyword>
<dbReference type="InterPro" id="IPR018712">
    <property type="entry name" value="Tle1-like_cat"/>
</dbReference>
<comment type="caution">
    <text evidence="2">The sequence shown here is derived from an EMBL/GenBank/DDBJ whole genome shotgun (WGS) entry which is preliminary data.</text>
</comment>
<feature type="domain" description="T6SS Phospholipase effector Tle1-like catalytic" evidence="1">
    <location>
        <begin position="27"/>
        <end position="402"/>
    </location>
</feature>
<dbReference type="Proteomes" id="UP000177622">
    <property type="component" value="Unassembled WGS sequence"/>
</dbReference>
<dbReference type="RefSeq" id="XP_022482850.1">
    <property type="nucleotide sequence ID" value="XM_022637298.1"/>
</dbReference>
<dbReference type="OrthoDB" id="59699at2759"/>
<evidence type="ECO:0000313" key="3">
    <source>
        <dbReference type="Proteomes" id="UP000177622"/>
    </source>
</evidence>
<dbReference type="GeneID" id="34582032"/>
<evidence type="ECO:0000313" key="2">
    <source>
        <dbReference type="EMBL" id="OGE47391.1"/>
    </source>
</evidence>
<gene>
    <name evidence="2" type="ORF">PENARI_c046G08297</name>
</gene>